<comment type="caution">
    <text evidence="1">The sequence shown here is derived from an EMBL/GenBank/DDBJ whole genome shotgun (WGS) entry which is preliminary data.</text>
</comment>
<evidence type="ECO:0000313" key="2">
    <source>
        <dbReference type="Proteomes" id="UP000663881"/>
    </source>
</evidence>
<dbReference type="EMBL" id="CAJOAY010018623">
    <property type="protein sequence ID" value="CAF4322773.1"/>
    <property type="molecule type" value="Genomic_DNA"/>
</dbReference>
<accession>A0A820JCY7</accession>
<gene>
    <name evidence="1" type="ORF">OKA104_LOCUS47339</name>
</gene>
<evidence type="ECO:0000313" key="1">
    <source>
        <dbReference type="EMBL" id="CAF4322773.1"/>
    </source>
</evidence>
<reference evidence="1" key="1">
    <citation type="submission" date="2021-02" db="EMBL/GenBank/DDBJ databases">
        <authorList>
            <person name="Nowell W R."/>
        </authorList>
    </citation>
    <scope>NUCLEOTIDE SEQUENCE</scope>
</reference>
<feature type="non-terminal residue" evidence="1">
    <location>
        <position position="156"/>
    </location>
</feature>
<proteinExistence type="predicted"/>
<organism evidence="1 2">
    <name type="scientific">Adineta steineri</name>
    <dbReference type="NCBI Taxonomy" id="433720"/>
    <lineage>
        <taxon>Eukaryota</taxon>
        <taxon>Metazoa</taxon>
        <taxon>Spiralia</taxon>
        <taxon>Gnathifera</taxon>
        <taxon>Rotifera</taxon>
        <taxon>Eurotatoria</taxon>
        <taxon>Bdelloidea</taxon>
        <taxon>Adinetida</taxon>
        <taxon>Adinetidae</taxon>
        <taxon>Adineta</taxon>
    </lineage>
</organism>
<dbReference type="AlphaFoldDB" id="A0A820JCY7"/>
<sequence>MNESSLRRVEFDHENTLHELFISSNDLSLIELKRTNTLSWSMAFGRYLKTIRINSHPICSNSSLYEFIKKILNENLYINRGLLLILKQCVYLYPTKLLHLSFQHHLTTCLTNLTDSYLKYKYIRLLRLIINEIEEKYLLKILPLTNNILDNYHQLD</sequence>
<dbReference type="Proteomes" id="UP000663881">
    <property type="component" value="Unassembled WGS sequence"/>
</dbReference>
<name>A0A820JCY7_9BILA</name>
<protein>
    <submittedName>
        <fullName evidence="1">Uncharacterized protein</fullName>
    </submittedName>
</protein>